<gene>
    <name evidence="1" type="ORF">EUX98_g8142</name>
</gene>
<dbReference type="Proteomes" id="UP000308730">
    <property type="component" value="Unassembled WGS sequence"/>
</dbReference>
<dbReference type="EMBL" id="SGPM01000406">
    <property type="protein sequence ID" value="THH23035.1"/>
    <property type="molecule type" value="Genomic_DNA"/>
</dbReference>
<evidence type="ECO:0008006" key="3">
    <source>
        <dbReference type="Google" id="ProtNLM"/>
    </source>
</evidence>
<comment type="caution">
    <text evidence="1">The sequence shown here is derived from an EMBL/GenBank/DDBJ whole genome shotgun (WGS) entry which is preliminary data.</text>
</comment>
<dbReference type="AlphaFoldDB" id="A0A4S4MCL4"/>
<name>A0A4S4MCL4_9APHY</name>
<reference evidence="1 2" key="1">
    <citation type="submission" date="2019-02" db="EMBL/GenBank/DDBJ databases">
        <title>Genome sequencing of the rare red list fungi Antrodiella citrinella (Flaviporus citrinellus).</title>
        <authorList>
            <person name="Buettner E."/>
            <person name="Kellner H."/>
        </authorList>
    </citation>
    <scope>NUCLEOTIDE SEQUENCE [LARGE SCALE GENOMIC DNA]</scope>
    <source>
        <strain evidence="1 2">DSM 108506</strain>
    </source>
</reference>
<keyword evidence="2" id="KW-1185">Reference proteome</keyword>
<proteinExistence type="predicted"/>
<evidence type="ECO:0000313" key="2">
    <source>
        <dbReference type="Proteomes" id="UP000308730"/>
    </source>
</evidence>
<sequence>MTEPNAQPERSTIRCEEFFIVEAGLPINLHMKVEDEFFAIPTEVLRRRSLTFKELTDVIRGTQSGEGSSDQQAISLDTGLSDAHPRVVRKEEFRTLCRYLMGGLESGHDVYSIEELEHLLKLATIWHIPEAREFAVRSLDKVLSLSRTEDAAQRFRMAYLYQVSSWFLPAFKSIAGQQFLTKRQMEILGTSWIADFLQVQEEWLYHRRTLVFRYQKSDNFPMEMPVCLEEPSCKSLWPYVWERFVARLTASDQCAPDEETMKKMLDEDYYQAQQVEQAPCEKCYAAIGEMMSLEGILGREAMAVHGEAMAQFALQSFPPEWSDEQEKLSMDWPASGWAS</sequence>
<dbReference type="OrthoDB" id="2801799at2759"/>
<accession>A0A4S4MCL4</accession>
<evidence type="ECO:0000313" key="1">
    <source>
        <dbReference type="EMBL" id="THH23035.1"/>
    </source>
</evidence>
<protein>
    <recommendedName>
        <fullName evidence="3">BTB domain-containing protein</fullName>
    </recommendedName>
</protein>
<organism evidence="1 2">
    <name type="scientific">Antrodiella citrinella</name>
    <dbReference type="NCBI Taxonomy" id="2447956"/>
    <lineage>
        <taxon>Eukaryota</taxon>
        <taxon>Fungi</taxon>
        <taxon>Dikarya</taxon>
        <taxon>Basidiomycota</taxon>
        <taxon>Agaricomycotina</taxon>
        <taxon>Agaricomycetes</taxon>
        <taxon>Polyporales</taxon>
        <taxon>Steccherinaceae</taxon>
        <taxon>Antrodiella</taxon>
    </lineage>
</organism>